<feature type="domain" description="Glycosyl transferase family 1" evidence="2">
    <location>
        <begin position="218"/>
        <end position="390"/>
    </location>
</feature>
<evidence type="ECO:0000313" key="4">
    <source>
        <dbReference type="EMBL" id="NYG32044.1"/>
    </source>
</evidence>
<evidence type="ECO:0000259" key="2">
    <source>
        <dbReference type="Pfam" id="PF00534"/>
    </source>
</evidence>
<name>A0A7Y9QWV5_9BURK</name>
<protein>
    <submittedName>
        <fullName evidence="4">Glycosyltransferase involved in cell wall biosynthesis</fullName>
    </submittedName>
</protein>
<evidence type="ECO:0000256" key="1">
    <source>
        <dbReference type="ARBA" id="ARBA00022679"/>
    </source>
</evidence>
<dbReference type="AlphaFoldDB" id="A0A7Y9QWV5"/>
<dbReference type="Pfam" id="PF12000">
    <property type="entry name" value="Glyco_trans_4_3"/>
    <property type="match status" value="1"/>
</dbReference>
<keyword evidence="1 4" id="KW-0808">Transferase</keyword>
<evidence type="ECO:0000313" key="5">
    <source>
        <dbReference type="Proteomes" id="UP000518288"/>
    </source>
</evidence>
<dbReference type="Pfam" id="PF00534">
    <property type="entry name" value="Glycos_transf_1"/>
    <property type="match status" value="1"/>
</dbReference>
<dbReference type="InterPro" id="IPR022623">
    <property type="entry name" value="Glyco_trans_4"/>
</dbReference>
<sequence length="416" mass="46842">MRLLFVHQNFPGQYVHLAPALVQAGHEVRALMLEPTARDLPGVAGTRYKVLRGSTPNIHPWAGEFETKVLRGEGAARAALAMRQQGFTPDVICAHPGWGEALFLRDIWPEARQLHFVEWYYGWDGHDVTFDPEFPPRSIDARLRIRTKNTHLLHGLMDMDAGISPTTWQRSTVPELFRPKVEVIHDGVDTQVIQPNADAVFECALPGSSARLRLTRQDQVISFINRNFEPNRGYHAFLRALPAMLARCPQAQVVMVGADGVSYGAKSEDGRSWRDRFLDEIRPQLTPAQIARLHFVGRLPHAQLIRLYQVTRAHVYLTYPFVLSWSMLEAMSAGALVIGSRTAPVEEVIEHGRNGWLVDFFDRDGLARAMCEALEAPPGAHDALRSNARETIVSRYDLERICLPRQMALVERLALG</sequence>
<evidence type="ECO:0000259" key="3">
    <source>
        <dbReference type="Pfam" id="PF12000"/>
    </source>
</evidence>
<keyword evidence="5" id="KW-1185">Reference proteome</keyword>
<dbReference type="Proteomes" id="UP000518288">
    <property type="component" value="Unassembled WGS sequence"/>
</dbReference>
<dbReference type="SUPFAM" id="SSF53756">
    <property type="entry name" value="UDP-Glycosyltransferase/glycogen phosphorylase"/>
    <property type="match status" value="1"/>
</dbReference>
<proteinExistence type="predicted"/>
<accession>A0A7Y9QWV5</accession>
<dbReference type="PANTHER" id="PTHR46401:SF2">
    <property type="entry name" value="GLYCOSYLTRANSFERASE WBBK-RELATED"/>
    <property type="match status" value="1"/>
</dbReference>
<dbReference type="EMBL" id="JACCFH010000001">
    <property type="protein sequence ID" value="NYG32044.1"/>
    <property type="molecule type" value="Genomic_DNA"/>
</dbReference>
<gene>
    <name evidence="4" type="ORF">BDD16_001030</name>
</gene>
<comment type="caution">
    <text evidence="4">The sequence shown here is derived from an EMBL/GenBank/DDBJ whole genome shotgun (WGS) entry which is preliminary data.</text>
</comment>
<dbReference type="GO" id="GO:0016757">
    <property type="term" value="F:glycosyltransferase activity"/>
    <property type="evidence" value="ECO:0007669"/>
    <property type="project" value="InterPro"/>
</dbReference>
<feature type="domain" description="Glycosyl transferase family 4" evidence="3">
    <location>
        <begin position="25"/>
        <end position="192"/>
    </location>
</feature>
<dbReference type="Gene3D" id="3.40.50.2000">
    <property type="entry name" value="Glycogen Phosphorylase B"/>
    <property type="match status" value="2"/>
</dbReference>
<dbReference type="GO" id="GO:0009103">
    <property type="term" value="P:lipopolysaccharide biosynthetic process"/>
    <property type="evidence" value="ECO:0007669"/>
    <property type="project" value="TreeGrafter"/>
</dbReference>
<dbReference type="PANTHER" id="PTHR46401">
    <property type="entry name" value="GLYCOSYLTRANSFERASE WBBK-RELATED"/>
    <property type="match status" value="1"/>
</dbReference>
<dbReference type="InterPro" id="IPR001296">
    <property type="entry name" value="Glyco_trans_1"/>
</dbReference>
<dbReference type="RefSeq" id="WP_179632977.1">
    <property type="nucleotide sequence ID" value="NZ_JACCFH010000001.1"/>
</dbReference>
<organism evidence="4 5">
    <name type="scientific">Sphaerotilus montanus</name>
    <dbReference type="NCBI Taxonomy" id="522889"/>
    <lineage>
        <taxon>Bacteria</taxon>
        <taxon>Pseudomonadati</taxon>
        <taxon>Pseudomonadota</taxon>
        <taxon>Betaproteobacteria</taxon>
        <taxon>Burkholderiales</taxon>
        <taxon>Sphaerotilaceae</taxon>
        <taxon>Sphaerotilus</taxon>
    </lineage>
</organism>
<reference evidence="4 5" key="1">
    <citation type="submission" date="2020-07" db="EMBL/GenBank/DDBJ databases">
        <title>Genomic Encyclopedia of Archaeal and Bacterial Type Strains, Phase II (KMG-II): from individual species to whole genera.</title>
        <authorList>
            <person name="Goeker M."/>
        </authorList>
    </citation>
    <scope>NUCLEOTIDE SEQUENCE [LARGE SCALE GENOMIC DNA]</scope>
    <source>
        <strain evidence="4 5">DSM 21226</strain>
    </source>
</reference>